<dbReference type="Proteomes" id="UP000256845">
    <property type="component" value="Unassembled WGS sequence"/>
</dbReference>
<evidence type="ECO:0000313" key="3">
    <source>
        <dbReference type="Proteomes" id="UP000256845"/>
    </source>
</evidence>
<evidence type="ECO:0000256" key="1">
    <source>
        <dbReference type="SAM" id="Phobius"/>
    </source>
</evidence>
<protein>
    <submittedName>
        <fullName evidence="2">Uncharacterized protein</fullName>
    </submittedName>
</protein>
<name>A0A3D9HQ71_9PROT</name>
<evidence type="ECO:0000313" key="2">
    <source>
        <dbReference type="EMBL" id="RED51545.1"/>
    </source>
</evidence>
<keyword evidence="1" id="KW-0812">Transmembrane</keyword>
<dbReference type="EMBL" id="QRDW01000003">
    <property type="protein sequence ID" value="RED51545.1"/>
    <property type="molecule type" value="Genomic_DNA"/>
</dbReference>
<keyword evidence="1" id="KW-1133">Transmembrane helix</keyword>
<reference evidence="2 3" key="1">
    <citation type="submission" date="2018-07" db="EMBL/GenBank/DDBJ databases">
        <title>Genomic Encyclopedia of Type Strains, Phase III (KMG-III): the genomes of soil and plant-associated and newly described type strains.</title>
        <authorList>
            <person name="Whitman W."/>
        </authorList>
    </citation>
    <scope>NUCLEOTIDE SEQUENCE [LARGE SCALE GENOMIC DNA]</scope>
    <source>
        <strain evidence="2 3">CECT 8488</strain>
    </source>
</reference>
<sequence>MAKIPAEYVADIEGNSRLGTRVAQWLRVYGGSIKGDARKFGVAPATARSWRDGNQPQVRHLDLMIEAWGQPFVEYIFGELMTQDQLSLEKRIERMEAEVVAMKLWAQEFEEDNRDAIKASEKRQPGSRGMQMVARGMTMAVAVFVLQATFHVAGDNDWRTAPHGPAVVKVKRREFTLGAA</sequence>
<dbReference type="RefSeq" id="WP_115936422.1">
    <property type="nucleotide sequence ID" value="NZ_QRDW01000003.1"/>
</dbReference>
<feature type="transmembrane region" description="Helical" evidence="1">
    <location>
        <begin position="132"/>
        <end position="153"/>
    </location>
</feature>
<gene>
    <name evidence="2" type="ORF">DFP90_103348</name>
</gene>
<dbReference type="AlphaFoldDB" id="A0A3D9HQ71"/>
<organism evidence="2 3">
    <name type="scientific">Aestuariispira insulae</name>
    <dbReference type="NCBI Taxonomy" id="1461337"/>
    <lineage>
        <taxon>Bacteria</taxon>
        <taxon>Pseudomonadati</taxon>
        <taxon>Pseudomonadota</taxon>
        <taxon>Alphaproteobacteria</taxon>
        <taxon>Rhodospirillales</taxon>
        <taxon>Kiloniellaceae</taxon>
        <taxon>Aestuariispira</taxon>
    </lineage>
</organism>
<proteinExistence type="predicted"/>
<accession>A0A3D9HQ71</accession>
<comment type="caution">
    <text evidence="2">The sequence shown here is derived from an EMBL/GenBank/DDBJ whole genome shotgun (WGS) entry which is preliminary data.</text>
</comment>
<keyword evidence="3" id="KW-1185">Reference proteome</keyword>
<dbReference type="OrthoDB" id="7366716at2"/>
<keyword evidence="1" id="KW-0472">Membrane</keyword>